<dbReference type="Proteomes" id="UP000772434">
    <property type="component" value="Unassembled WGS sequence"/>
</dbReference>
<feature type="region of interest" description="Disordered" evidence="1">
    <location>
        <begin position="53"/>
        <end position="107"/>
    </location>
</feature>
<gene>
    <name evidence="3" type="ORF">BDP27DRAFT_1225370</name>
</gene>
<name>A0A9P5PQX2_9AGAR</name>
<feature type="compositionally biased region" description="Low complexity" evidence="1">
    <location>
        <begin position="63"/>
        <end position="72"/>
    </location>
</feature>
<dbReference type="EMBL" id="JADNRY010000069">
    <property type="protein sequence ID" value="KAF9067766.1"/>
    <property type="molecule type" value="Genomic_DNA"/>
</dbReference>
<reference evidence="3" key="1">
    <citation type="submission" date="2020-11" db="EMBL/GenBank/DDBJ databases">
        <authorList>
            <consortium name="DOE Joint Genome Institute"/>
            <person name="Ahrendt S."/>
            <person name="Riley R."/>
            <person name="Andreopoulos W."/>
            <person name="Labutti K."/>
            <person name="Pangilinan J."/>
            <person name="Ruiz-Duenas F.J."/>
            <person name="Barrasa J.M."/>
            <person name="Sanchez-Garcia M."/>
            <person name="Camarero S."/>
            <person name="Miyauchi S."/>
            <person name="Serrano A."/>
            <person name="Linde D."/>
            <person name="Babiker R."/>
            <person name="Drula E."/>
            <person name="Ayuso-Fernandez I."/>
            <person name="Pacheco R."/>
            <person name="Padilla G."/>
            <person name="Ferreira P."/>
            <person name="Barriuso J."/>
            <person name="Kellner H."/>
            <person name="Castanera R."/>
            <person name="Alfaro M."/>
            <person name="Ramirez L."/>
            <person name="Pisabarro A.G."/>
            <person name="Kuo A."/>
            <person name="Tritt A."/>
            <person name="Lipzen A."/>
            <person name="He G."/>
            <person name="Yan M."/>
            <person name="Ng V."/>
            <person name="Cullen D."/>
            <person name="Martin F."/>
            <person name="Rosso M.-N."/>
            <person name="Henrissat B."/>
            <person name="Hibbett D."/>
            <person name="Martinez A.T."/>
            <person name="Grigoriev I.V."/>
        </authorList>
    </citation>
    <scope>NUCLEOTIDE SEQUENCE</scope>
    <source>
        <strain evidence="3">AH 40177</strain>
    </source>
</reference>
<sequence>MSLNLYQRHSNFENLINNTYCDDKGNTTYTIHTPSALTNRTTTISKALHDSLSEPVSNEAGTSLDDSSPPLDGDNATSLSSGTQHLNTCNADSSTPRPALPPNGTGTRSNFMYVAQIEWRITKDTKLRFGMGQYSGREMLVGKFFRKEGFGFWGRHRVFTGDDGKEYKWCLRRVRPELILNDGSNTVVASFHPQRFFWGKDRARLEIFPLGQHMVDEIMVTFTYIERIRKVRQRAARN</sequence>
<protein>
    <recommendedName>
        <fullName evidence="2">DUF6593 domain-containing protein</fullName>
    </recommendedName>
</protein>
<evidence type="ECO:0000259" key="2">
    <source>
        <dbReference type="Pfam" id="PF20236"/>
    </source>
</evidence>
<evidence type="ECO:0000313" key="3">
    <source>
        <dbReference type="EMBL" id="KAF9067766.1"/>
    </source>
</evidence>
<feature type="compositionally biased region" description="Polar residues" evidence="1">
    <location>
        <begin position="75"/>
        <end position="96"/>
    </location>
</feature>
<evidence type="ECO:0000256" key="1">
    <source>
        <dbReference type="SAM" id="MobiDB-lite"/>
    </source>
</evidence>
<dbReference type="Pfam" id="PF20236">
    <property type="entry name" value="DUF6593"/>
    <property type="match status" value="1"/>
</dbReference>
<comment type="caution">
    <text evidence="3">The sequence shown here is derived from an EMBL/GenBank/DDBJ whole genome shotgun (WGS) entry which is preliminary data.</text>
</comment>
<dbReference type="AlphaFoldDB" id="A0A9P5PQX2"/>
<dbReference type="OrthoDB" id="3360976at2759"/>
<feature type="domain" description="DUF6593" evidence="2">
    <location>
        <begin position="15"/>
        <end position="230"/>
    </location>
</feature>
<dbReference type="InterPro" id="IPR046528">
    <property type="entry name" value="DUF6593"/>
</dbReference>
<accession>A0A9P5PQX2</accession>
<evidence type="ECO:0000313" key="4">
    <source>
        <dbReference type="Proteomes" id="UP000772434"/>
    </source>
</evidence>
<keyword evidence="4" id="KW-1185">Reference proteome</keyword>
<proteinExistence type="predicted"/>
<organism evidence="3 4">
    <name type="scientific">Rhodocollybia butyracea</name>
    <dbReference type="NCBI Taxonomy" id="206335"/>
    <lineage>
        <taxon>Eukaryota</taxon>
        <taxon>Fungi</taxon>
        <taxon>Dikarya</taxon>
        <taxon>Basidiomycota</taxon>
        <taxon>Agaricomycotina</taxon>
        <taxon>Agaricomycetes</taxon>
        <taxon>Agaricomycetidae</taxon>
        <taxon>Agaricales</taxon>
        <taxon>Marasmiineae</taxon>
        <taxon>Omphalotaceae</taxon>
        <taxon>Rhodocollybia</taxon>
    </lineage>
</organism>